<evidence type="ECO:0000256" key="5">
    <source>
        <dbReference type="ARBA" id="ARBA00022856"/>
    </source>
</evidence>
<keyword evidence="5" id="KW-0571">Peptide transport</keyword>
<evidence type="ECO:0000313" key="11">
    <source>
        <dbReference type="EMBL" id="KAJ1916037.1"/>
    </source>
</evidence>
<dbReference type="InterPro" id="IPR004813">
    <property type="entry name" value="OPT"/>
</dbReference>
<sequence length="918" mass="102362">MTQKGGLDEGSPNRASSSSLNSLLLKKDNNNNDSSPRQQETSVEDQETFLLKQRGSQESLSRDHAKYHVNSSYQTISQCLDPLKPGVVHNISQSAAKDQSDHKDSIAGVTQRQQSALVERSPTARKDAIDEEYHSGVATASAGIGGLYTSTTTTPDEITAPLSNTNSQNNILNTLIPTTDDPTLPTLTFRVIFLSTIFTILLSFVNQFYWFRENPVVVAIWLVQLVAYPAGILMAQILPKRKFRWFGGRWVWSFNSGDGFNIKEHVLITIVANAGAGTAYSMDIIVIQRLKFGETVGFGIGLLILITSQCLGYALAGLARRILVESPAMVWPSTLTNVAMFKTMHESKKVVEAQMSSSSSSPPPRLSAVSSRVKFFWIAMVFSFVWYFVPGWAFTTLSMFPLLCIIAPNNIFANQIGDGSNGLGILSFSLDWSSLSNLYVGNPLATPFWVACNVFAGFAIIMWIITPIGYYLNVWDTQNYPIYSANVYTVNGNPYKPEAVMTNGRLDEQKYADYGPMRFTFQFGVTYASAFAILSCMIVHVFLYNGELIGDGLAKTFPKGMFKQFFYRLTGESYTPDRNTNSNRSSNDDDDDCSKFDELDIHCQLMQKYPKVPNWWYVILLVIMVAAAAITCDLGGIMSWYALLLAAALGLLFIIPIGIIQAVSNQQPGLGVLTEMVAGYMIPGQPIANLAFKAYGKMVLSQSLLLVQDLKLGHYMKVPPRQMFICQIYGTILACITQLLVAEYLMNSVKDICTPDAYPWTCRTMNGAYSATLIWGLIGPAKQFGQGSPYAPLLWFFLIGILFPLPFWFLSKRYPNSLWRYVHVPLILSVTNYVPNAPSVVYPMWFLATFVFGFFIRRYYYRWWINNNFPLAAALDSGLAIAGIVIFFALSGHKAKWWGTENHCPSGAISFNDYQKNH</sequence>
<dbReference type="GO" id="GO:0016020">
    <property type="term" value="C:membrane"/>
    <property type="evidence" value="ECO:0007669"/>
    <property type="project" value="UniProtKB-SubCell"/>
</dbReference>
<keyword evidence="12" id="KW-1185">Reference proteome</keyword>
<feature type="transmembrane region" description="Helical" evidence="10">
    <location>
        <begin position="296"/>
        <end position="319"/>
    </location>
</feature>
<dbReference type="Pfam" id="PF03169">
    <property type="entry name" value="OPT"/>
    <property type="match status" value="1"/>
</dbReference>
<comment type="subcellular location">
    <subcellularLocation>
        <location evidence="1">Membrane</location>
        <topology evidence="1">Multi-pass membrane protein</topology>
    </subcellularLocation>
</comment>
<feature type="transmembrane region" description="Helical" evidence="10">
    <location>
        <begin position="757"/>
        <end position="778"/>
    </location>
</feature>
<dbReference type="GO" id="GO:0035673">
    <property type="term" value="F:oligopeptide transmembrane transporter activity"/>
    <property type="evidence" value="ECO:0007669"/>
    <property type="project" value="InterPro"/>
</dbReference>
<feature type="transmembrane region" description="Helical" evidence="10">
    <location>
        <begin position="722"/>
        <end position="745"/>
    </location>
</feature>
<dbReference type="NCBIfam" id="TIGR00727">
    <property type="entry name" value="ISP4_OPT"/>
    <property type="match status" value="1"/>
</dbReference>
<feature type="transmembrane region" description="Helical" evidence="10">
    <location>
        <begin position="375"/>
        <end position="393"/>
    </location>
</feature>
<dbReference type="NCBIfam" id="TIGR00728">
    <property type="entry name" value="OPT_sfam"/>
    <property type="match status" value="1"/>
</dbReference>
<name>A0A9W7ZTI9_9FUNG</name>
<protein>
    <recommendedName>
        <fullName evidence="13">Oligopeptide transporter</fullName>
    </recommendedName>
</protein>
<feature type="transmembrane region" description="Helical" evidence="10">
    <location>
        <begin position="869"/>
        <end position="890"/>
    </location>
</feature>
<evidence type="ECO:0000256" key="2">
    <source>
        <dbReference type="ARBA" id="ARBA00008807"/>
    </source>
</evidence>
<accession>A0A9W7ZTI9</accession>
<dbReference type="GO" id="GO:0015031">
    <property type="term" value="P:protein transport"/>
    <property type="evidence" value="ECO:0007669"/>
    <property type="project" value="UniProtKB-KW"/>
</dbReference>
<comment type="similarity">
    <text evidence="2">Belongs to the oligopeptide OPT transporter family.</text>
</comment>
<evidence type="ECO:0000256" key="6">
    <source>
        <dbReference type="ARBA" id="ARBA00022927"/>
    </source>
</evidence>
<evidence type="ECO:0000256" key="1">
    <source>
        <dbReference type="ARBA" id="ARBA00004141"/>
    </source>
</evidence>
<dbReference type="EMBL" id="JANBPU010000118">
    <property type="protein sequence ID" value="KAJ1916037.1"/>
    <property type="molecule type" value="Genomic_DNA"/>
</dbReference>
<feature type="transmembrane region" description="Helical" evidence="10">
    <location>
        <begin position="191"/>
        <end position="210"/>
    </location>
</feature>
<feature type="transmembrane region" description="Helical" evidence="10">
    <location>
        <begin position="519"/>
        <end position="543"/>
    </location>
</feature>
<feature type="transmembrane region" description="Helical" evidence="10">
    <location>
        <begin position="448"/>
        <end position="472"/>
    </location>
</feature>
<feature type="transmembrane region" description="Helical" evidence="10">
    <location>
        <begin position="840"/>
        <end position="857"/>
    </location>
</feature>
<dbReference type="PANTHER" id="PTHR22601">
    <property type="entry name" value="ISP4 LIKE PROTEIN"/>
    <property type="match status" value="1"/>
</dbReference>
<evidence type="ECO:0000256" key="10">
    <source>
        <dbReference type="SAM" id="Phobius"/>
    </source>
</evidence>
<evidence type="ECO:0000256" key="9">
    <source>
        <dbReference type="SAM" id="MobiDB-lite"/>
    </source>
</evidence>
<keyword evidence="6" id="KW-0653">Protein transport</keyword>
<evidence type="ECO:0000313" key="12">
    <source>
        <dbReference type="Proteomes" id="UP001150538"/>
    </source>
</evidence>
<feature type="transmembrane region" description="Helical" evidence="10">
    <location>
        <begin position="615"/>
        <end position="634"/>
    </location>
</feature>
<feature type="transmembrane region" description="Helical" evidence="10">
    <location>
        <begin position="641"/>
        <end position="663"/>
    </location>
</feature>
<feature type="region of interest" description="Disordered" evidence="9">
    <location>
        <begin position="1"/>
        <end position="64"/>
    </location>
</feature>
<dbReference type="Proteomes" id="UP001150538">
    <property type="component" value="Unassembled WGS sequence"/>
</dbReference>
<evidence type="ECO:0008006" key="13">
    <source>
        <dbReference type="Google" id="ProtNLM"/>
    </source>
</evidence>
<evidence type="ECO:0000256" key="7">
    <source>
        <dbReference type="ARBA" id="ARBA00022989"/>
    </source>
</evidence>
<keyword evidence="3" id="KW-0813">Transport</keyword>
<feature type="region of interest" description="Disordered" evidence="9">
    <location>
        <begin position="94"/>
        <end position="126"/>
    </location>
</feature>
<evidence type="ECO:0000256" key="8">
    <source>
        <dbReference type="ARBA" id="ARBA00023136"/>
    </source>
</evidence>
<reference evidence="11" key="1">
    <citation type="submission" date="2022-07" db="EMBL/GenBank/DDBJ databases">
        <title>Phylogenomic reconstructions and comparative analyses of Kickxellomycotina fungi.</title>
        <authorList>
            <person name="Reynolds N.K."/>
            <person name="Stajich J.E."/>
            <person name="Barry K."/>
            <person name="Grigoriev I.V."/>
            <person name="Crous P."/>
            <person name="Smith M.E."/>
        </authorList>
    </citation>
    <scope>NUCLEOTIDE SEQUENCE</scope>
    <source>
        <strain evidence="11">NBRC 100468</strain>
    </source>
</reference>
<dbReference type="InterPro" id="IPR004648">
    <property type="entry name" value="Oligpept_transpt"/>
</dbReference>
<keyword evidence="7 10" id="KW-1133">Transmembrane helix</keyword>
<keyword evidence="4 10" id="KW-0812">Transmembrane</keyword>
<evidence type="ECO:0000256" key="4">
    <source>
        <dbReference type="ARBA" id="ARBA00022692"/>
    </source>
</evidence>
<comment type="caution">
    <text evidence="11">The sequence shown here is derived from an EMBL/GenBank/DDBJ whole genome shotgun (WGS) entry which is preliminary data.</text>
</comment>
<feature type="transmembrane region" description="Helical" evidence="10">
    <location>
        <begin position="266"/>
        <end position="290"/>
    </location>
</feature>
<keyword evidence="8 10" id="KW-0472">Membrane</keyword>
<dbReference type="AlphaFoldDB" id="A0A9W7ZTI9"/>
<gene>
    <name evidence="11" type="ORF">H4219_004004</name>
</gene>
<evidence type="ECO:0000256" key="3">
    <source>
        <dbReference type="ARBA" id="ARBA00022448"/>
    </source>
</evidence>
<proteinExistence type="inferred from homology"/>
<feature type="transmembrane region" description="Helical" evidence="10">
    <location>
        <begin position="818"/>
        <end position="834"/>
    </location>
</feature>
<feature type="transmembrane region" description="Helical" evidence="10">
    <location>
        <begin position="790"/>
        <end position="811"/>
    </location>
</feature>
<feature type="transmembrane region" description="Helical" evidence="10">
    <location>
        <begin position="216"/>
        <end position="235"/>
    </location>
</feature>
<dbReference type="OrthoDB" id="9986677at2759"/>
<organism evidence="11 12">
    <name type="scientific">Mycoemilia scoparia</name>
    <dbReference type="NCBI Taxonomy" id="417184"/>
    <lineage>
        <taxon>Eukaryota</taxon>
        <taxon>Fungi</taxon>
        <taxon>Fungi incertae sedis</taxon>
        <taxon>Zoopagomycota</taxon>
        <taxon>Kickxellomycotina</taxon>
        <taxon>Kickxellomycetes</taxon>
        <taxon>Kickxellales</taxon>
        <taxon>Kickxellaceae</taxon>
        <taxon>Mycoemilia</taxon>
    </lineage>
</organism>